<dbReference type="Pfam" id="PF05939">
    <property type="entry name" value="Phage_min_tail"/>
    <property type="match status" value="1"/>
</dbReference>
<feature type="non-terminal residue" evidence="1">
    <location>
        <position position="1"/>
    </location>
</feature>
<dbReference type="RefSeq" id="WP_213841241.1">
    <property type="nucleotide sequence ID" value="NZ_JANSZA010000210.1"/>
</dbReference>
<evidence type="ECO:0000313" key="1">
    <source>
        <dbReference type="EMBL" id="EFJ6484949.1"/>
    </source>
</evidence>
<reference evidence="1" key="1">
    <citation type="submission" date="2020-02" db="EMBL/GenBank/DDBJ databases">
        <authorList>
            <person name="Ashton P.M."/>
            <person name="Dallman T."/>
            <person name="Nair S."/>
            <person name="De Pinna E."/>
            <person name="Peters T."/>
            <person name="Grant K."/>
        </authorList>
    </citation>
    <scope>NUCLEOTIDE SEQUENCE</scope>
    <source>
        <strain evidence="1">93335</strain>
    </source>
</reference>
<dbReference type="Proteomes" id="UP000711811">
    <property type="component" value="Unassembled WGS sequence"/>
</dbReference>
<sequence length="84" mass="9577">GDGYEQRRAAGLNNQLSTYSVTIRVRKCEHPSLKAFLERHGGVRAFQWTPPYDWKPIRVVCRKWSASVGALWVTITADFEQVVA</sequence>
<comment type="caution">
    <text evidence="1">The sequence shown here is derived from an EMBL/GenBank/DDBJ whole genome shotgun (WGS) entry which is preliminary data.</text>
</comment>
<dbReference type="EMBL" id="AATCLQ010000236">
    <property type="protein sequence ID" value="EFJ6484949.1"/>
    <property type="molecule type" value="Genomic_DNA"/>
</dbReference>
<organism evidence="1 2">
    <name type="scientific">Escherichia coli</name>
    <dbReference type="NCBI Taxonomy" id="562"/>
    <lineage>
        <taxon>Bacteria</taxon>
        <taxon>Pseudomonadati</taxon>
        <taxon>Pseudomonadota</taxon>
        <taxon>Gammaproteobacteria</taxon>
        <taxon>Enterobacterales</taxon>
        <taxon>Enterobacteriaceae</taxon>
        <taxon>Escherichia</taxon>
    </lineage>
</organism>
<dbReference type="InterPro" id="IPR010265">
    <property type="entry name" value="Phage_lambda_TipM"/>
</dbReference>
<protein>
    <submittedName>
        <fullName evidence="1">Phage tail protein</fullName>
    </submittedName>
</protein>
<evidence type="ECO:0000313" key="2">
    <source>
        <dbReference type="Proteomes" id="UP000711811"/>
    </source>
</evidence>
<gene>
    <name evidence="1" type="ORF">A2J79_005453</name>
</gene>
<name>A0AAN3KWN2_ECOLX</name>
<dbReference type="AlphaFoldDB" id="A0AAN3KWN2"/>
<accession>A0AAN3KWN2</accession>
<proteinExistence type="predicted"/>